<comment type="caution">
    <text evidence="1">The sequence shown here is derived from an EMBL/GenBank/DDBJ whole genome shotgun (WGS) entry which is preliminary data.</text>
</comment>
<name>A0A8S3XJU9_PARAO</name>
<keyword evidence="2" id="KW-1185">Reference proteome</keyword>
<evidence type="ECO:0000313" key="1">
    <source>
        <dbReference type="EMBL" id="CAG5025014.1"/>
    </source>
</evidence>
<reference evidence="1" key="1">
    <citation type="submission" date="2021-04" db="EMBL/GenBank/DDBJ databases">
        <authorList>
            <person name="Tunstrom K."/>
        </authorList>
    </citation>
    <scope>NUCLEOTIDE SEQUENCE</scope>
</reference>
<organism evidence="1 2">
    <name type="scientific">Parnassius apollo</name>
    <name type="common">Apollo butterfly</name>
    <name type="synonym">Papilio apollo</name>
    <dbReference type="NCBI Taxonomy" id="110799"/>
    <lineage>
        <taxon>Eukaryota</taxon>
        <taxon>Metazoa</taxon>
        <taxon>Ecdysozoa</taxon>
        <taxon>Arthropoda</taxon>
        <taxon>Hexapoda</taxon>
        <taxon>Insecta</taxon>
        <taxon>Pterygota</taxon>
        <taxon>Neoptera</taxon>
        <taxon>Endopterygota</taxon>
        <taxon>Lepidoptera</taxon>
        <taxon>Glossata</taxon>
        <taxon>Ditrysia</taxon>
        <taxon>Papilionoidea</taxon>
        <taxon>Papilionidae</taxon>
        <taxon>Parnassiinae</taxon>
        <taxon>Parnassini</taxon>
        <taxon>Parnassius</taxon>
        <taxon>Parnassius</taxon>
    </lineage>
</organism>
<evidence type="ECO:0000313" key="2">
    <source>
        <dbReference type="Proteomes" id="UP000691718"/>
    </source>
</evidence>
<protein>
    <submittedName>
        <fullName evidence="1">(apollo) hypothetical protein</fullName>
    </submittedName>
</protein>
<proteinExistence type="predicted"/>
<accession>A0A8S3XJU9</accession>
<dbReference type="Proteomes" id="UP000691718">
    <property type="component" value="Unassembled WGS sequence"/>
</dbReference>
<dbReference type="AlphaFoldDB" id="A0A8S3XJU9"/>
<gene>
    <name evidence="1" type="ORF">PAPOLLO_LOCUS18249</name>
</gene>
<dbReference type="EMBL" id="CAJQZP010001171">
    <property type="protein sequence ID" value="CAG5025014.1"/>
    <property type="molecule type" value="Genomic_DNA"/>
</dbReference>
<sequence length="69" mass="8217">MHRLFTELKPSFAVTKQNLAFGISYVQIYLMAPNSNGYDVRLFPHEMKMPRLRMQCHKLQNKPHTWMPP</sequence>